<comment type="function">
    <text evidence="1">Nucleoside permease that transports adenosine and guanosine.</text>
</comment>
<dbReference type="GO" id="GO:0055085">
    <property type="term" value="P:transmembrane transport"/>
    <property type="evidence" value="ECO:0007669"/>
    <property type="project" value="InterPro"/>
</dbReference>
<name>A0AAD7K501_9AGAR</name>
<feature type="signal peptide" evidence="2">
    <location>
        <begin position="1"/>
        <end position="19"/>
    </location>
</feature>
<keyword evidence="2" id="KW-0732">Signal</keyword>
<gene>
    <name evidence="3" type="ORF">B0H16DRAFT_1300949</name>
</gene>
<accession>A0AAD7K501</accession>
<dbReference type="GO" id="GO:0005783">
    <property type="term" value="C:endoplasmic reticulum"/>
    <property type="evidence" value="ECO:0007669"/>
    <property type="project" value="TreeGrafter"/>
</dbReference>
<comment type="caution">
    <text evidence="3">The sequence shown here is derived from an EMBL/GenBank/DDBJ whole genome shotgun (WGS) entry which is preliminary data.</text>
</comment>
<evidence type="ECO:0000313" key="4">
    <source>
        <dbReference type="Proteomes" id="UP001215598"/>
    </source>
</evidence>
<dbReference type="AlphaFoldDB" id="A0AAD7K501"/>
<dbReference type="EMBL" id="JARKIB010000007">
    <property type="protein sequence ID" value="KAJ7778338.1"/>
    <property type="molecule type" value="Genomic_DNA"/>
</dbReference>
<organism evidence="3 4">
    <name type="scientific">Mycena metata</name>
    <dbReference type="NCBI Taxonomy" id="1033252"/>
    <lineage>
        <taxon>Eukaryota</taxon>
        <taxon>Fungi</taxon>
        <taxon>Dikarya</taxon>
        <taxon>Basidiomycota</taxon>
        <taxon>Agaricomycotina</taxon>
        <taxon>Agaricomycetes</taxon>
        <taxon>Agaricomycetidae</taxon>
        <taxon>Agaricales</taxon>
        <taxon>Marasmiineae</taxon>
        <taxon>Mycenaceae</taxon>
        <taxon>Mycena</taxon>
    </lineage>
</organism>
<comment type="similarity">
    <text evidence="1">Belongs to the NUP family.</text>
</comment>
<dbReference type="InterPro" id="IPR035994">
    <property type="entry name" value="Nucleoside_phosphorylase_sf"/>
</dbReference>
<protein>
    <submittedName>
        <fullName evidence="3">Purine nucleoside permease</fullName>
    </submittedName>
</protein>
<evidence type="ECO:0000256" key="1">
    <source>
        <dbReference type="PIRNR" id="PIRNR013171"/>
    </source>
</evidence>
<dbReference type="PANTHER" id="PTHR38643">
    <property type="entry name" value="PURINE NUCLEOSIDE PERMEASE C285.05-RELATED"/>
    <property type="match status" value="1"/>
</dbReference>
<evidence type="ECO:0000256" key="2">
    <source>
        <dbReference type="SAM" id="SignalP"/>
    </source>
</evidence>
<dbReference type="Proteomes" id="UP001215598">
    <property type="component" value="Unassembled WGS sequence"/>
</dbReference>
<proteinExistence type="inferred from homology"/>
<keyword evidence="1" id="KW-0813">Transport</keyword>
<dbReference type="Pfam" id="PF06516">
    <property type="entry name" value="NUP"/>
    <property type="match status" value="1"/>
</dbReference>
<keyword evidence="4" id="KW-1185">Reference proteome</keyword>
<dbReference type="PANTHER" id="PTHR38643:SF1">
    <property type="entry name" value="PURINE NUCLEOSIDE PERMEASE C285.05-RELATED"/>
    <property type="match status" value="1"/>
</dbReference>
<evidence type="ECO:0000313" key="3">
    <source>
        <dbReference type="EMBL" id="KAJ7778338.1"/>
    </source>
</evidence>
<feature type="chain" id="PRO_5042249909" evidence="2">
    <location>
        <begin position="20"/>
        <end position="369"/>
    </location>
</feature>
<reference evidence="3" key="1">
    <citation type="submission" date="2023-03" db="EMBL/GenBank/DDBJ databases">
        <title>Massive genome expansion in bonnet fungi (Mycena s.s.) driven by repeated elements and novel gene families across ecological guilds.</title>
        <authorList>
            <consortium name="Lawrence Berkeley National Laboratory"/>
            <person name="Harder C.B."/>
            <person name="Miyauchi S."/>
            <person name="Viragh M."/>
            <person name="Kuo A."/>
            <person name="Thoen E."/>
            <person name="Andreopoulos B."/>
            <person name="Lu D."/>
            <person name="Skrede I."/>
            <person name="Drula E."/>
            <person name="Henrissat B."/>
            <person name="Morin E."/>
            <person name="Kohler A."/>
            <person name="Barry K."/>
            <person name="LaButti K."/>
            <person name="Morin E."/>
            <person name="Salamov A."/>
            <person name="Lipzen A."/>
            <person name="Mereny Z."/>
            <person name="Hegedus B."/>
            <person name="Baldrian P."/>
            <person name="Stursova M."/>
            <person name="Weitz H."/>
            <person name="Taylor A."/>
            <person name="Grigoriev I.V."/>
            <person name="Nagy L.G."/>
            <person name="Martin F."/>
            <person name="Kauserud H."/>
        </authorList>
    </citation>
    <scope>NUCLEOTIDE SEQUENCE</scope>
    <source>
        <strain evidence="3">CBHHK182m</strain>
    </source>
</reference>
<dbReference type="Gene3D" id="3.40.50.1580">
    <property type="entry name" value="Nucleoside phosphorylase domain"/>
    <property type="match status" value="1"/>
</dbReference>
<dbReference type="PIRSF" id="PIRSF013171">
    <property type="entry name" value="Pur_nuclsid_perm"/>
    <property type="match status" value="1"/>
</dbReference>
<dbReference type="GO" id="GO:0003824">
    <property type="term" value="F:catalytic activity"/>
    <property type="evidence" value="ECO:0007669"/>
    <property type="project" value="InterPro"/>
</dbReference>
<dbReference type="InterPro" id="IPR009486">
    <property type="entry name" value="Pur_nuclsid_perm"/>
</dbReference>
<dbReference type="GO" id="GO:0009116">
    <property type="term" value="P:nucleoside metabolic process"/>
    <property type="evidence" value="ECO:0007669"/>
    <property type="project" value="InterPro"/>
</dbReference>
<sequence length="369" mass="38924">MARWAVLPLLACFLSGASSATIAPKVFIISMFSSEAAVWSGIPEFNVYAQNITVPGFSPLFPTAHCTGDGSVCLLTTGQAEINAASTISSLLHAQTFNLTYTYFLVAGIAGVSPKVATIASVTFARYAVQVALQYEIDAREMPANFATGYFPEGSTAPGQLPGVGWWDGTEVFEVNDDLRRLAFGFASTATLNDTADAQAARALYANSTSFTAGASPPSVVLCDTATSDVFWTGNLLGTAFENTTRVFTNGGAEYCTSQQEDNATLNALLRGALFGLVDFARIIVMRSGSDFDRPYPGQTVLDNLLGPTPGWNSALMNLHLAGVKVVEGIVNEWESKFARGVKASNYIGDVFGSLGGSPDFGPTTQTSA</sequence>